<dbReference type="PANTHER" id="PTHR36455">
    <property type="match status" value="1"/>
</dbReference>
<dbReference type="Proteomes" id="UP000468531">
    <property type="component" value="Unassembled WGS sequence"/>
</dbReference>
<dbReference type="InterPro" id="IPR008878">
    <property type="entry name" value="Transposase_IS66_Orf2"/>
</dbReference>
<dbReference type="AlphaFoldDB" id="A0A6P1BYG4"/>
<sequence>MIGPSGAVRVMVATKPVDFRKGMEGLATLVRESMAADPFSGAVYVFRAKRAQHATFCIQSSKRDNCISVASAFSADASGRTFPTRQGFEV</sequence>
<dbReference type="PANTHER" id="PTHR36455:SF1">
    <property type="entry name" value="BLR8292 PROTEIN"/>
    <property type="match status" value="1"/>
</dbReference>
<comment type="caution">
    <text evidence="1">The sequence shown here is derived from an EMBL/GenBank/DDBJ whole genome shotgun (WGS) entry which is preliminary data.</text>
</comment>
<dbReference type="RefSeq" id="WP_163163086.1">
    <property type="nucleotide sequence ID" value="NZ_VKHP01000417.1"/>
</dbReference>
<accession>A0A6P1BYG4</accession>
<feature type="non-terminal residue" evidence="1">
    <location>
        <position position="90"/>
    </location>
</feature>
<dbReference type="EMBL" id="VKHP01000417">
    <property type="protein sequence ID" value="NEV02731.1"/>
    <property type="molecule type" value="Genomic_DNA"/>
</dbReference>
<protein>
    <submittedName>
        <fullName evidence="1">Transposase</fullName>
    </submittedName>
</protein>
<reference evidence="1 2" key="1">
    <citation type="journal article" date="2020" name="Arch. Microbiol.">
        <title>Bradyrhizobium uaiense sp. nov., a new highly efficient cowpea symbiont.</title>
        <authorList>
            <person name="Cabral Michel D."/>
            <person name="Azarias Guimaraes A."/>
            <person name="Martins da Costa E."/>
            <person name="Soares de Carvalho T."/>
            <person name="Balsanelli E."/>
            <person name="Willems A."/>
            <person name="Maltempi de Souza E."/>
            <person name="de Souza Moreira F.M."/>
        </authorList>
    </citation>
    <scope>NUCLEOTIDE SEQUENCE [LARGE SCALE GENOMIC DNA]</scope>
    <source>
        <strain evidence="1 2">UFLA 03-164</strain>
    </source>
</reference>
<proteinExistence type="predicted"/>
<organism evidence="1 2">
    <name type="scientific">Bradyrhizobium uaiense</name>
    <dbReference type="NCBI Taxonomy" id="2594946"/>
    <lineage>
        <taxon>Bacteria</taxon>
        <taxon>Pseudomonadati</taxon>
        <taxon>Pseudomonadota</taxon>
        <taxon>Alphaproteobacteria</taxon>
        <taxon>Hyphomicrobiales</taxon>
        <taxon>Nitrobacteraceae</taxon>
        <taxon>Bradyrhizobium</taxon>
    </lineage>
</organism>
<evidence type="ECO:0000313" key="1">
    <source>
        <dbReference type="EMBL" id="NEV02731.1"/>
    </source>
</evidence>
<name>A0A6P1BYG4_9BRAD</name>
<dbReference type="Pfam" id="PF05717">
    <property type="entry name" value="TnpB_IS66"/>
    <property type="match status" value="1"/>
</dbReference>
<evidence type="ECO:0000313" key="2">
    <source>
        <dbReference type="Proteomes" id="UP000468531"/>
    </source>
</evidence>
<gene>
    <name evidence="1" type="ORF">FNJ47_45425</name>
</gene>
<keyword evidence="2" id="KW-1185">Reference proteome</keyword>